<evidence type="ECO:0000313" key="3">
    <source>
        <dbReference type="Proteomes" id="UP001302494"/>
    </source>
</evidence>
<dbReference type="Pfam" id="PF13692">
    <property type="entry name" value="Glyco_trans_1_4"/>
    <property type="match status" value="1"/>
</dbReference>
<dbReference type="Pfam" id="PF13477">
    <property type="entry name" value="Glyco_trans_4_2"/>
    <property type="match status" value="1"/>
</dbReference>
<dbReference type="AlphaFoldDB" id="A0AA96GFN3"/>
<keyword evidence="3" id="KW-1185">Reference proteome</keyword>
<evidence type="ECO:0000313" key="2">
    <source>
        <dbReference type="EMBL" id="WNM60277.1"/>
    </source>
</evidence>
<evidence type="ECO:0000259" key="1">
    <source>
        <dbReference type="Pfam" id="PF13477"/>
    </source>
</evidence>
<dbReference type="SUPFAM" id="SSF53756">
    <property type="entry name" value="UDP-Glycosyltransferase/glycogen phosphorylase"/>
    <property type="match status" value="1"/>
</dbReference>
<dbReference type="Gene3D" id="3.40.50.2000">
    <property type="entry name" value="Glycogen Phosphorylase B"/>
    <property type="match status" value="2"/>
</dbReference>
<dbReference type="GO" id="GO:0016757">
    <property type="term" value="F:glycosyltransferase activity"/>
    <property type="evidence" value="ECO:0007669"/>
    <property type="project" value="UniProtKB-ARBA"/>
</dbReference>
<dbReference type="PANTHER" id="PTHR12526:SF638">
    <property type="entry name" value="SPORE COAT PROTEIN SA"/>
    <property type="match status" value="1"/>
</dbReference>
<dbReference type="KEGG" id="nneo:PQG83_10935"/>
<feature type="domain" description="Glycosyltransferase subfamily 4-like N-terminal" evidence="1">
    <location>
        <begin position="23"/>
        <end position="146"/>
    </location>
</feature>
<dbReference type="InterPro" id="IPR028098">
    <property type="entry name" value="Glyco_trans_4-like_N"/>
</dbReference>
<proteinExistence type="predicted"/>
<dbReference type="CDD" id="cd03808">
    <property type="entry name" value="GT4_CapM-like"/>
    <property type="match status" value="1"/>
</dbReference>
<name>A0AA96GFN3_9BACT</name>
<sequence length="380" mass="42004">MRPIEGLPRFLFVDTQVDDFLMYRMGLARKVQEAGFEVHVALPREPGMETISRVGIIVHPIFMRRLSMGAFDELRCLISLLRLYRRLRPTLVHHMCLKAVLYGGIASRVVGVPAVVSTLYGLGYLFSTQTVKTYVLRSIVMVGLRFAFGHKNHRVIVQNSADRDWLLSKYNLACEVAVLISGSGVDLSLFKPKPEPDGPPVVLLVSRLLWIKGISEFVAAARAVRARKIPARFVLIGEPDNGHPSAIPVRTLEHWRDTEDVDWLGFRHDLPVLIGQSHIVCLPTIYGEGVPRILQEAAACGRPIVASDIPGCREIVRHGQNGMLVPVGDLNGLIGALVQLIENAPLRATMGTRGYALAVAEFSLEKVIDLNLAVYNSLLS</sequence>
<protein>
    <submittedName>
        <fullName evidence="2">Glycosyltransferase family 4 protein</fullName>
    </submittedName>
</protein>
<dbReference type="PANTHER" id="PTHR12526">
    <property type="entry name" value="GLYCOSYLTRANSFERASE"/>
    <property type="match status" value="1"/>
</dbReference>
<reference evidence="2 3" key="1">
    <citation type="submission" date="2023-01" db="EMBL/GenBank/DDBJ databases">
        <title>Cultivation and genomic characterization of new, ubiquitous marine nitrite-oxidizing bacteria from the Nitrospirales.</title>
        <authorList>
            <person name="Mueller A.J."/>
            <person name="Daebeler A."/>
            <person name="Herbold C.W."/>
            <person name="Kirkegaard R.H."/>
            <person name="Daims H."/>
        </authorList>
    </citation>
    <scope>NUCLEOTIDE SEQUENCE [LARGE SCALE GENOMIC DNA]</scope>
    <source>
        <strain evidence="2 3">DK</strain>
    </source>
</reference>
<organism evidence="2 3">
    <name type="scientific">Candidatus Nitrospira neomarina</name>
    <dbReference type="NCBI Taxonomy" id="3020899"/>
    <lineage>
        <taxon>Bacteria</taxon>
        <taxon>Pseudomonadati</taxon>
        <taxon>Nitrospirota</taxon>
        <taxon>Nitrospiria</taxon>
        <taxon>Nitrospirales</taxon>
        <taxon>Nitrospiraceae</taxon>
        <taxon>Nitrospira</taxon>
    </lineage>
</organism>
<accession>A0AA96GFN3</accession>
<dbReference type="EMBL" id="CP116968">
    <property type="protein sequence ID" value="WNM60277.1"/>
    <property type="molecule type" value="Genomic_DNA"/>
</dbReference>
<dbReference type="Proteomes" id="UP001302494">
    <property type="component" value="Chromosome"/>
</dbReference>
<gene>
    <name evidence="2" type="ORF">PQG83_10935</name>
</gene>
<dbReference type="RefSeq" id="WP_312740802.1">
    <property type="nucleotide sequence ID" value="NZ_CP116968.1"/>
</dbReference>